<dbReference type="InterPro" id="IPR011250">
    <property type="entry name" value="OMP/PagP_B-barrel"/>
</dbReference>
<sequence length="168" mass="19250">MKYTLLVFCCLFFLASVKAQDHNWAFGFYGDVQLEDASYDASFGVQGKYDIGNFQALQAQVHGRGDFVGVGADYLVNLLNKRKSNFNVFLGGGFSQEFYTYDYTLVNDEEHTIQSKENFSIANGQAGLSYYFAPVQLSLYAGYKLKYQFKNELVDPNYLMFGLRYHIW</sequence>
<dbReference type="RefSeq" id="WP_153512229.1">
    <property type="nucleotide sequence ID" value="NZ_CP045652.1"/>
</dbReference>
<dbReference type="Proteomes" id="UP000326921">
    <property type="component" value="Chromosome"/>
</dbReference>
<dbReference type="KEGG" id="sphe:GFH32_14185"/>
<keyword evidence="3" id="KW-1185">Reference proteome</keyword>
<dbReference type="SUPFAM" id="SSF56925">
    <property type="entry name" value="OMPA-like"/>
    <property type="match status" value="1"/>
</dbReference>
<organism evidence="2 3">
    <name type="scientific">Sphingobacterium zhuxiongii</name>
    <dbReference type="NCBI Taxonomy" id="2662364"/>
    <lineage>
        <taxon>Bacteria</taxon>
        <taxon>Pseudomonadati</taxon>
        <taxon>Bacteroidota</taxon>
        <taxon>Sphingobacteriia</taxon>
        <taxon>Sphingobacteriales</taxon>
        <taxon>Sphingobacteriaceae</taxon>
        <taxon>Sphingobacterium</taxon>
    </lineage>
</organism>
<evidence type="ECO:0000256" key="1">
    <source>
        <dbReference type="SAM" id="SignalP"/>
    </source>
</evidence>
<dbReference type="EMBL" id="CP045652">
    <property type="protein sequence ID" value="QGA27392.1"/>
    <property type="molecule type" value="Genomic_DNA"/>
</dbReference>
<evidence type="ECO:0000313" key="3">
    <source>
        <dbReference type="Proteomes" id="UP000326921"/>
    </source>
</evidence>
<keyword evidence="1" id="KW-0732">Signal</keyword>
<proteinExistence type="predicted"/>
<evidence type="ECO:0008006" key="4">
    <source>
        <dbReference type="Google" id="ProtNLM"/>
    </source>
</evidence>
<accession>A0A5Q0QHT5</accession>
<evidence type="ECO:0000313" key="2">
    <source>
        <dbReference type="EMBL" id="QGA27392.1"/>
    </source>
</evidence>
<feature type="signal peptide" evidence="1">
    <location>
        <begin position="1"/>
        <end position="19"/>
    </location>
</feature>
<name>A0A5Q0QHT5_9SPHI</name>
<gene>
    <name evidence="2" type="ORF">GFH32_14185</name>
</gene>
<protein>
    <recommendedName>
        <fullName evidence="4">Outer membrane beta-barrel protein</fullName>
    </recommendedName>
</protein>
<reference evidence="2 3" key="1">
    <citation type="submission" date="2019-10" db="EMBL/GenBank/DDBJ databases">
        <authorList>
            <person name="Dong K."/>
        </authorList>
    </citation>
    <scope>NUCLEOTIDE SEQUENCE [LARGE SCALE GENOMIC DNA]</scope>
    <source>
        <strain evidence="3">dk4302</strain>
    </source>
</reference>
<dbReference type="AlphaFoldDB" id="A0A5Q0QHT5"/>
<feature type="chain" id="PRO_5025015421" description="Outer membrane beta-barrel protein" evidence="1">
    <location>
        <begin position="20"/>
        <end position="168"/>
    </location>
</feature>